<protein>
    <submittedName>
        <fullName evidence="2">Uncharacterized protein</fullName>
    </submittedName>
</protein>
<name>A0AA39Z054_9PEZI</name>
<reference evidence="2" key="1">
    <citation type="submission" date="2023-06" db="EMBL/GenBank/DDBJ databases">
        <title>Multi-omics analyses reveal the molecular pathogenesis toolkit of Lasiodiplodia hormozganensis, a cross-kingdom pathogen.</title>
        <authorList>
            <person name="Felix C."/>
            <person name="Meneses R."/>
            <person name="Goncalves M.F.M."/>
            <person name="Tilleman L."/>
            <person name="Duarte A.S."/>
            <person name="Jorrin-Novo J.V."/>
            <person name="Van De Peer Y."/>
            <person name="Deforce D."/>
            <person name="Van Nieuwerburgh F."/>
            <person name="Esteves A.C."/>
            <person name="Alves A."/>
        </authorList>
    </citation>
    <scope>NUCLEOTIDE SEQUENCE</scope>
    <source>
        <strain evidence="2">CBS 339.90</strain>
    </source>
</reference>
<feature type="region of interest" description="Disordered" evidence="1">
    <location>
        <begin position="1"/>
        <end position="61"/>
    </location>
</feature>
<feature type="compositionally biased region" description="Acidic residues" evidence="1">
    <location>
        <begin position="52"/>
        <end position="61"/>
    </location>
</feature>
<proteinExistence type="predicted"/>
<feature type="region of interest" description="Disordered" evidence="1">
    <location>
        <begin position="73"/>
        <end position="98"/>
    </location>
</feature>
<dbReference type="Proteomes" id="UP001175001">
    <property type="component" value="Unassembled WGS sequence"/>
</dbReference>
<evidence type="ECO:0000313" key="2">
    <source>
        <dbReference type="EMBL" id="KAK0660942.1"/>
    </source>
</evidence>
<dbReference type="EMBL" id="JAUJDW010000009">
    <property type="protein sequence ID" value="KAK0660942.1"/>
    <property type="molecule type" value="Genomic_DNA"/>
</dbReference>
<evidence type="ECO:0000256" key="1">
    <source>
        <dbReference type="SAM" id="MobiDB-lite"/>
    </source>
</evidence>
<evidence type="ECO:0000313" key="3">
    <source>
        <dbReference type="Proteomes" id="UP001175001"/>
    </source>
</evidence>
<gene>
    <name evidence="2" type="ORF">DIS24_g2862</name>
</gene>
<dbReference type="PANTHER" id="PTHR38887:SF1">
    <property type="entry name" value="RAS MODIFICATION PROTEIN ERF4"/>
    <property type="match status" value="1"/>
</dbReference>
<feature type="compositionally biased region" description="Basic and acidic residues" evidence="1">
    <location>
        <begin position="38"/>
        <end position="51"/>
    </location>
</feature>
<comment type="caution">
    <text evidence="2">The sequence shown here is derived from an EMBL/GenBank/DDBJ whole genome shotgun (WGS) entry which is preliminary data.</text>
</comment>
<dbReference type="PANTHER" id="PTHR38887">
    <property type="entry name" value="CHROMOSOME 21, WHOLE GENOME SHOTGUN SEQUENCE"/>
    <property type="match status" value="1"/>
</dbReference>
<keyword evidence="3" id="KW-1185">Reference proteome</keyword>
<sequence length="236" mass="25421">MASSAPSGTATNCPEPAGAVAPSTAVEEGVMRDQQQQQHRESSADGKHGEVISDELEPIETNETDWALDELTATPSSEDDENIDSGLTIPDSYKPATISNNNKTNLPYPIILPQRRPSTKTRSFIHAYAPVLSTHVSPPLALVDFNAFLASLQRAARASPIFDAVLITAGLVGIYPGWIALAVTTAAQVAAKVGQEMQERWQVNKAPEKANREIWGPRGLWAMVVRWVPEEGLGEG</sequence>
<organism evidence="2 3">
    <name type="scientific">Lasiodiplodia hormozganensis</name>
    <dbReference type="NCBI Taxonomy" id="869390"/>
    <lineage>
        <taxon>Eukaryota</taxon>
        <taxon>Fungi</taxon>
        <taxon>Dikarya</taxon>
        <taxon>Ascomycota</taxon>
        <taxon>Pezizomycotina</taxon>
        <taxon>Dothideomycetes</taxon>
        <taxon>Dothideomycetes incertae sedis</taxon>
        <taxon>Botryosphaeriales</taxon>
        <taxon>Botryosphaeriaceae</taxon>
        <taxon>Lasiodiplodia</taxon>
    </lineage>
</organism>
<dbReference type="AlphaFoldDB" id="A0AA39Z054"/>
<dbReference type="InterPro" id="IPR053221">
    <property type="entry name" value="Burnettramic_acid_biosynth"/>
</dbReference>
<feature type="compositionally biased region" description="Polar residues" evidence="1">
    <location>
        <begin position="1"/>
        <end position="12"/>
    </location>
</feature>
<accession>A0AA39Z054</accession>